<reference evidence="1 2" key="1">
    <citation type="submission" date="2019-10" db="EMBL/GenBank/DDBJ databases">
        <authorList>
            <person name="Karimi E."/>
        </authorList>
    </citation>
    <scope>NUCLEOTIDE SEQUENCE [LARGE SCALE GENOMIC DNA]</scope>
    <source>
        <strain evidence="1">Aeromonas sp. 8C</strain>
    </source>
</reference>
<name>A0A653L5K8_AERVE</name>
<dbReference type="EMBL" id="CABWLC010000016">
    <property type="protein sequence ID" value="VXA86652.1"/>
    <property type="molecule type" value="Genomic_DNA"/>
</dbReference>
<accession>A0A653L5K8</accession>
<sequence>MNNIFPKKIMVLIFILFCFFSVKAYSIVLNAKLILNQKQEELIDGGAASQTYIFNINGDKAFLKIKSWHSMYSCDGNYIVTNKDDIVYLSWNTSANGKEYFCEYPSPQFKIKMKSNGFYLNSQLLNDKSKWYLMTEK</sequence>
<dbReference type="AlphaFoldDB" id="A0A653L5K8"/>
<evidence type="ECO:0000313" key="1">
    <source>
        <dbReference type="EMBL" id="VXA86652.1"/>
    </source>
</evidence>
<dbReference type="Proteomes" id="UP000439123">
    <property type="component" value="Unassembled WGS sequence"/>
</dbReference>
<protein>
    <submittedName>
        <fullName evidence="1">Uncharacterized protein</fullName>
    </submittedName>
</protein>
<gene>
    <name evidence="1" type="ORF">AERO8C_30207</name>
</gene>
<organism evidence="1 2">
    <name type="scientific">Aeromonas veronii</name>
    <dbReference type="NCBI Taxonomy" id="654"/>
    <lineage>
        <taxon>Bacteria</taxon>
        <taxon>Pseudomonadati</taxon>
        <taxon>Pseudomonadota</taxon>
        <taxon>Gammaproteobacteria</taxon>
        <taxon>Aeromonadales</taxon>
        <taxon>Aeromonadaceae</taxon>
        <taxon>Aeromonas</taxon>
    </lineage>
</organism>
<evidence type="ECO:0000313" key="2">
    <source>
        <dbReference type="Proteomes" id="UP000439123"/>
    </source>
</evidence>
<dbReference type="RefSeq" id="WP_159157509.1">
    <property type="nucleotide sequence ID" value="NZ_LR732798.1"/>
</dbReference>
<proteinExistence type="predicted"/>